<dbReference type="RefSeq" id="WP_344290166.1">
    <property type="nucleotide sequence ID" value="NZ_BAAAPF010000067.1"/>
</dbReference>
<keyword evidence="2" id="KW-1185">Reference proteome</keyword>
<reference evidence="1 2" key="1">
    <citation type="journal article" date="2019" name="Int. J. Syst. Evol. Microbiol.">
        <title>The Global Catalogue of Microorganisms (GCM) 10K type strain sequencing project: providing services to taxonomists for standard genome sequencing and annotation.</title>
        <authorList>
            <consortium name="The Broad Institute Genomics Platform"/>
            <consortium name="The Broad Institute Genome Sequencing Center for Infectious Disease"/>
            <person name="Wu L."/>
            <person name="Ma J."/>
        </authorList>
    </citation>
    <scope>NUCLEOTIDE SEQUENCE [LARGE SCALE GENOMIC DNA]</scope>
    <source>
        <strain evidence="1 2">JCM 15481</strain>
    </source>
</reference>
<name>A0ABN2Y6N5_9ACTN</name>
<organism evidence="1 2">
    <name type="scientific">Streptomyces synnematoformans</name>
    <dbReference type="NCBI Taxonomy" id="415721"/>
    <lineage>
        <taxon>Bacteria</taxon>
        <taxon>Bacillati</taxon>
        <taxon>Actinomycetota</taxon>
        <taxon>Actinomycetes</taxon>
        <taxon>Kitasatosporales</taxon>
        <taxon>Streptomycetaceae</taxon>
        <taxon>Streptomyces</taxon>
    </lineage>
</organism>
<protein>
    <submittedName>
        <fullName evidence="1">Uncharacterized protein</fullName>
    </submittedName>
</protein>
<comment type="caution">
    <text evidence="1">The sequence shown here is derived from an EMBL/GenBank/DDBJ whole genome shotgun (WGS) entry which is preliminary data.</text>
</comment>
<gene>
    <name evidence="1" type="ORF">GCM10009802_26620</name>
</gene>
<evidence type="ECO:0000313" key="1">
    <source>
        <dbReference type="EMBL" id="GAA2122618.1"/>
    </source>
</evidence>
<evidence type="ECO:0000313" key="2">
    <source>
        <dbReference type="Proteomes" id="UP001500443"/>
    </source>
</evidence>
<accession>A0ABN2Y6N5</accession>
<dbReference type="Proteomes" id="UP001500443">
    <property type="component" value="Unassembled WGS sequence"/>
</dbReference>
<dbReference type="EMBL" id="BAAAPF010000067">
    <property type="protein sequence ID" value="GAA2122618.1"/>
    <property type="molecule type" value="Genomic_DNA"/>
</dbReference>
<sequence>MRDLLDRLRTIESRQRALCAEYAAVIRAIVAKAGGVSQAATLLGLDPKTVRARERAAGVVMVVYRGGRTAKAGPGGRRYGETGHGEDSRAQLDADRTGFTVARDKRALLRAVVYVVDGRVVRVREVRDGPWYEDARGRVVLPLGPPLTSADLARSLPTLPLALGDRRPMVRGRIREHIAL</sequence>
<proteinExistence type="predicted"/>